<dbReference type="Proteomes" id="UP000176451">
    <property type="component" value="Unassembled WGS sequence"/>
</dbReference>
<dbReference type="EMBL" id="MEZV01000051">
    <property type="protein sequence ID" value="OGD65822.1"/>
    <property type="molecule type" value="Genomic_DNA"/>
</dbReference>
<dbReference type="STRING" id="1797469.A3F08_01820"/>
<name>A0A1F5EEG9_9BACT</name>
<comment type="caution">
    <text evidence="2">The sequence shown here is derived from an EMBL/GenBank/DDBJ whole genome shotgun (WGS) entry which is preliminary data.</text>
</comment>
<dbReference type="AlphaFoldDB" id="A0A1F5EEG9"/>
<sequence>MDLKKIQKEIYKNKVEKGFNVTDIHKEFCYIHEEVSEANRAYYKKLPNIGEELADVAIYLLGLAQILKVDLEKEILKKVAKNKARVYIKKNGVVKRIK</sequence>
<organism evidence="2 3">
    <name type="scientific">Candidatus Berkelbacteria bacterium RIFCSPHIGHO2_12_FULL_36_9</name>
    <dbReference type="NCBI Taxonomy" id="1797469"/>
    <lineage>
        <taxon>Bacteria</taxon>
        <taxon>Candidatus Berkelbacteria</taxon>
    </lineage>
</organism>
<evidence type="ECO:0000313" key="3">
    <source>
        <dbReference type="Proteomes" id="UP000176451"/>
    </source>
</evidence>
<proteinExistence type="predicted"/>
<accession>A0A1F5EEG9</accession>
<feature type="domain" description="NTP pyrophosphohydrolase MazG-like" evidence="1">
    <location>
        <begin position="30"/>
        <end position="85"/>
    </location>
</feature>
<evidence type="ECO:0000259" key="1">
    <source>
        <dbReference type="Pfam" id="PF03819"/>
    </source>
</evidence>
<dbReference type="InterPro" id="IPR004518">
    <property type="entry name" value="MazG-like_dom"/>
</dbReference>
<dbReference type="Pfam" id="PF03819">
    <property type="entry name" value="MazG"/>
    <property type="match status" value="1"/>
</dbReference>
<evidence type="ECO:0000313" key="2">
    <source>
        <dbReference type="EMBL" id="OGD65822.1"/>
    </source>
</evidence>
<dbReference type="PANTHER" id="PTHR42702:SF1">
    <property type="entry name" value="REGULATORY PROTEIN FOR BETA-LACTAMASE"/>
    <property type="match status" value="1"/>
</dbReference>
<protein>
    <recommendedName>
        <fullName evidence="1">NTP pyrophosphohydrolase MazG-like domain-containing protein</fullName>
    </recommendedName>
</protein>
<dbReference type="Gene3D" id="1.10.287.1080">
    <property type="entry name" value="MazG-like"/>
    <property type="match status" value="1"/>
</dbReference>
<reference evidence="2 3" key="1">
    <citation type="journal article" date="2016" name="Nat. Commun.">
        <title>Thousands of microbial genomes shed light on interconnected biogeochemical processes in an aquifer system.</title>
        <authorList>
            <person name="Anantharaman K."/>
            <person name="Brown C.T."/>
            <person name="Hug L.A."/>
            <person name="Sharon I."/>
            <person name="Castelle C.J."/>
            <person name="Probst A.J."/>
            <person name="Thomas B.C."/>
            <person name="Singh A."/>
            <person name="Wilkins M.J."/>
            <person name="Karaoz U."/>
            <person name="Brodie E.L."/>
            <person name="Williams K.H."/>
            <person name="Hubbard S.S."/>
            <person name="Banfield J.F."/>
        </authorList>
    </citation>
    <scope>NUCLEOTIDE SEQUENCE [LARGE SCALE GENOMIC DNA]</scope>
</reference>
<dbReference type="GO" id="GO:0047429">
    <property type="term" value="F:nucleoside triphosphate diphosphatase activity"/>
    <property type="evidence" value="ECO:0007669"/>
    <property type="project" value="InterPro"/>
</dbReference>
<dbReference type="PANTHER" id="PTHR42702">
    <property type="entry name" value="NUCLEOTIDE PYROPHOSPHOHYDROLASE"/>
    <property type="match status" value="1"/>
</dbReference>
<dbReference type="SUPFAM" id="SSF101386">
    <property type="entry name" value="all-alpha NTP pyrophosphatases"/>
    <property type="match status" value="1"/>
</dbReference>
<dbReference type="GO" id="GO:0009143">
    <property type="term" value="P:nucleoside triphosphate catabolic process"/>
    <property type="evidence" value="ECO:0007669"/>
    <property type="project" value="InterPro"/>
</dbReference>
<gene>
    <name evidence="2" type="ORF">A3F08_01820</name>
</gene>